<evidence type="ECO:0000313" key="3">
    <source>
        <dbReference type="EMBL" id="KAE9341633.1"/>
    </source>
</evidence>
<evidence type="ECO:0000259" key="2">
    <source>
        <dbReference type="Pfam" id="PF21056"/>
    </source>
</evidence>
<comment type="caution">
    <text evidence="3">The sequence shown here is derived from an EMBL/GenBank/DDBJ whole genome shotgun (WGS) entry which is preliminary data.</text>
</comment>
<gene>
    <name evidence="3" type="ORF">PF008_g10532</name>
</gene>
<feature type="region of interest" description="Disordered" evidence="1">
    <location>
        <begin position="134"/>
        <end position="164"/>
    </location>
</feature>
<dbReference type="AlphaFoldDB" id="A0A6G0RTJ7"/>
<dbReference type="PANTHER" id="PTHR31569:SF4">
    <property type="entry name" value="SWIM-TYPE DOMAIN-CONTAINING PROTEIN"/>
    <property type="match status" value="1"/>
</dbReference>
<dbReference type="Pfam" id="PF21056">
    <property type="entry name" value="ZSWIM1-3_RNaseH-like"/>
    <property type="match status" value="1"/>
</dbReference>
<reference evidence="3 4" key="1">
    <citation type="submission" date="2018-09" db="EMBL/GenBank/DDBJ databases">
        <title>Genomic investigation of the strawberry pathogen Phytophthora fragariae indicates pathogenicity is determined by transcriptional variation in three key races.</title>
        <authorList>
            <person name="Adams T.M."/>
            <person name="Armitage A.D."/>
            <person name="Sobczyk M.K."/>
            <person name="Bates H.J."/>
            <person name="Dunwell J.M."/>
            <person name="Nellist C.F."/>
            <person name="Harrison R.J."/>
        </authorList>
    </citation>
    <scope>NUCLEOTIDE SEQUENCE [LARGE SCALE GENOMIC DNA]</scope>
    <source>
        <strain evidence="3 4">NOV-77</strain>
    </source>
</reference>
<name>A0A6G0RTJ7_9STRA</name>
<dbReference type="PANTHER" id="PTHR31569">
    <property type="entry name" value="SWIM-TYPE DOMAIN-CONTAINING PROTEIN"/>
    <property type="match status" value="1"/>
</dbReference>
<dbReference type="InterPro" id="IPR052579">
    <property type="entry name" value="Zinc_finger_SWIM"/>
</dbReference>
<evidence type="ECO:0000313" key="4">
    <source>
        <dbReference type="Proteomes" id="UP000486351"/>
    </source>
</evidence>
<dbReference type="Proteomes" id="UP000486351">
    <property type="component" value="Unassembled WGS sequence"/>
</dbReference>
<organism evidence="3 4">
    <name type="scientific">Phytophthora fragariae</name>
    <dbReference type="NCBI Taxonomy" id="53985"/>
    <lineage>
        <taxon>Eukaryota</taxon>
        <taxon>Sar</taxon>
        <taxon>Stramenopiles</taxon>
        <taxon>Oomycota</taxon>
        <taxon>Peronosporomycetes</taxon>
        <taxon>Peronosporales</taxon>
        <taxon>Peronosporaceae</taxon>
        <taxon>Phytophthora</taxon>
    </lineage>
</organism>
<evidence type="ECO:0000256" key="1">
    <source>
        <dbReference type="SAM" id="MobiDB-lite"/>
    </source>
</evidence>
<feature type="domain" description="ZSWIM1/3 RNaseH-like" evidence="2">
    <location>
        <begin position="1"/>
        <end position="67"/>
    </location>
</feature>
<proteinExistence type="predicted"/>
<dbReference type="EMBL" id="QXFY01000534">
    <property type="protein sequence ID" value="KAE9341633.1"/>
    <property type="molecule type" value="Genomic_DNA"/>
</dbReference>
<dbReference type="InterPro" id="IPR048324">
    <property type="entry name" value="ZSWIM1-3_RNaseH-like"/>
</dbReference>
<protein>
    <recommendedName>
        <fullName evidence="2">ZSWIM1/3 RNaseH-like domain-containing protein</fullName>
    </recommendedName>
</protein>
<accession>A0A6G0RTJ7</accession>
<sequence length="234" mass="26836">MAHDTFGKGQFVQHGLLQNERWSTLLTALEEFKFNNPTWTKMKCMLVDKDFTEMSVLKQAFPGVTVLLCQFYVLKYVREEIASSDYCFNAWQKDQLRGVMSLLVYAKEEAEYAKHFKYMVHLASIGFSSRPQADISVGHESGRDGRGSGQDGQTSVSNDGSLANEESTCEQHPFVAYLSKNWDNCRELWCAHKRQNAVTLRNNTNNRLESLWKQLKEWVDSSMAVDECIASIMY</sequence>
<feature type="compositionally biased region" description="Polar residues" evidence="1">
    <location>
        <begin position="154"/>
        <end position="164"/>
    </location>
</feature>